<dbReference type="CDD" id="cd09917">
    <property type="entry name" value="F-box_SF"/>
    <property type="match status" value="1"/>
</dbReference>
<reference evidence="3" key="2">
    <citation type="submission" date="2015-01" db="EMBL/GenBank/DDBJ databases">
        <title>Evolutionary Origins and Diversification of the Mycorrhizal Mutualists.</title>
        <authorList>
            <consortium name="DOE Joint Genome Institute"/>
            <consortium name="Mycorrhizal Genomics Consortium"/>
            <person name="Kohler A."/>
            <person name="Kuo A."/>
            <person name="Nagy L.G."/>
            <person name="Floudas D."/>
            <person name="Copeland A."/>
            <person name="Barry K.W."/>
            <person name="Cichocki N."/>
            <person name="Veneault-Fourrey C."/>
            <person name="LaButti K."/>
            <person name="Lindquist E.A."/>
            <person name="Lipzen A."/>
            <person name="Lundell T."/>
            <person name="Morin E."/>
            <person name="Murat C."/>
            <person name="Riley R."/>
            <person name="Ohm R."/>
            <person name="Sun H."/>
            <person name="Tunlid A."/>
            <person name="Henrissat B."/>
            <person name="Grigoriev I.V."/>
            <person name="Hibbett D.S."/>
            <person name="Martin F."/>
        </authorList>
    </citation>
    <scope>NUCLEOTIDE SEQUENCE [LARGE SCALE GENOMIC DNA]</scope>
    <source>
        <strain evidence="3">MUT 4182</strain>
    </source>
</reference>
<name>A0A0C3L5A3_9AGAM</name>
<dbReference type="InterPro" id="IPR001810">
    <property type="entry name" value="F-box_dom"/>
</dbReference>
<feature type="domain" description="F-box" evidence="1">
    <location>
        <begin position="29"/>
        <end position="70"/>
    </location>
</feature>
<dbReference type="InterPro" id="IPR036047">
    <property type="entry name" value="F-box-like_dom_sf"/>
</dbReference>
<protein>
    <recommendedName>
        <fullName evidence="1">F-box domain-containing protein</fullName>
    </recommendedName>
</protein>
<sequence>MVSWKLRKKFERHETLPEPLPETLPKTPSLPYEILLLIVQLSDKRSLVRLIRTCHRLRRFGEPILYRHIRAHQDDRGRNLHRMLVGRPDLLPVILSYHGPLIMAEANDAKAEGIISSGLSKGEALWRKMRIATRKWVMNDPDPVERAKIIFSGAVNIRVLHFTDTRTNPEYAQVFGDAGAPLGSKATNIQSLVLNVGSGSPHLALGPILRVQLRLKHLELRLKIYVPIELDKTDLPELESLKAKLRYAAKIVPGRPVKRLELLGDWRPSRNSLQQLALSTCGITELTAKIGFRRGDLRDEASVRALAQSLRGIERLCFLLIGPMMGTSLRAGLRAYRSLSHLTLVGPVYWKRNITFSDEWQPPVPYHPMLYARYVEDLKASCPALVEVCWSETATESCCGWDEEDPDVFRITQ</sequence>
<proteinExistence type="predicted"/>
<organism evidence="2 3">
    <name type="scientific">Tulasnella calospora MUT 4182</name>
    <dbReference type="NCBI Taxonomy" id="1051891"/>
    <lineage>
        <taxon>Eukaryota</taxon>
        <taxon>Fungi</taxon>
        <taxon>Dikarya</taxon>
        <taxon>Basidiomycota</taxon>
        <taxon>Agaricomycotina</taxon>
        <taxon>Agaricomycetes</taxon>
        <taxon>Cantharellales</taxon>
        <taxon>Tulasnellaceae</taxon>
        <taxon>Tulasnella</taxon>
    </lineage>
</organism>
<dbReference type="SUPFAM" id="SSF81383">
    <property type="entry name" value="F-box domain"/>
    <property type="match status" value="1"/>
</dbReference>
<reference evidence="2 3" key="1">
    <citation type="submission" date="2014-04" db="EMBL/GenBank/DDBJ databases">
        <authorList>
            <consortium name="DOE Joint Genome Institute"/>
            <person name="Kuo A."/>
            <person name="Girlanda M."/>
            <person name="Perotto S."/>
            <person name="Kohler A."/>
            <person name="Nagy L.G."/>
            <person name="Floudas D."/>
            <person name="Copeland A."/>
            <person name="Barry K.W."/>
            <person name="Cichocki N."/>
            <person name="Veneault-Fourrey C."/>
            <person name="LaButti K."/>
            <person name="Lindquist E.A."/>
            <person name="Lipzen A."/>
            <person name="Lundell T."/>
            <person name="Morin E."/>
            <person name="Murat C."/>
            <person name="Sun H."/>
            <person name="Tunlid A."/>
            <person name="Henrissat B."/>
            <person name="Grigoriev I.V."/>
            <person name="Hibbett D.S."/>
            <person name="Martin F."/>
            <person name="Nordberg H.P."/>
            <person name="Cantor M.N."/>
            <person name="Hua S.X."/>
        </authorList>
    </citation>
    <scope>NUCLEOTIDE SEQUENCE [LARGE SCALE GENOMIC DNA]</scope>
    <source>
        <strain evidence="2 3">MUT 4182</strain>
    </source>
</reference>
<dbReference type="EMBL" id="KN822989">
    <property type="protein sequence ID" value="KIO28938.1"/>
    <property type="molecule type" value="Genomic_DNA"/>
</dbReference>
<keyword evidence="3" id="KW-1185">Reference proteome</keyword>
<dbReference type="HOGENOM" id="CLU_054626_0_0_1"/>
<evidence type="ECO:0000259" key="1">
    <source>
        <dbReference type="Pfam" id="PF12937"/>
    </source>
</evidence>
<dbReference type="OrthoDB" id="3541472at2759"/>
<gene>
    <name evidence="2" type="ORF">M407DRAFT_22010</name>
</gene>
<accession>A0A0C3L5A3</accession>
<dbReference type="AlphaFoldDB" id="A0A0C3L5A3"/>
<dbReference type="Proteomes" id="UP000054248">
    <property type="component" value="Unassembled WGS sequence"/>
</dbReference>
<evidence type="ECO:0000313" key="3">
    <source>
        <dbReference type="Proteomes" id="UP000054248"/>
    </source>
</evidence>
<dbReference type="Pfam" id="PF12937">
    <property type="entry name" value="F-box-like"/>
    <property type="match status" value="1"/>
</dbReference>
<evidence type="ECO:0000313" key="2">
    <source>
        <dbReference type="EMBL" id="KIO28938.1"/>
    </source>
</evidence>